<keyword evidence="4" id="KW-0067">ATP-binding</keyword>
<keyword evidence="2" id="KW-0378">Hydrolase</keyword>
<dbReference type="eggNOG" id="KOG0948">
    <property type="taxonomic scope" value="Eukaryota"/>
</dbReference>
<evidence type="ECO:0000256" key="3">
    <source>
        <dbReference type="ARBA" id="ARBA00022806"/>
    </source>
</evidence>
<dbReference type="GO" id="GO:0016787">
    <property type="term" value="F:hydrolase activity"/>
    <property type="evidence" value="ECO:0007669"/>
    <property type="project" value="UniProtKB-KW"/>
</dbReference>
<evidence type="ECO:0000259" key="5">
    <source>
        <dbReference type="SMART" id="SM00490"/>
    </source>
</evidence>
<dbReference type="SUPFAM" id="SSF52540">
    <property type="entry name" value="P-loop containing nucleoside triphosphate hydrolases"/>
    <property type="match status" value="1"/>
</dbReference>
<dbReference type="EMBL" id="CM002923">
    <property type="protein sequence ID" value="KGN61197.1"/>
    <property type="molecule type" value="Genomic_DNA"/>
</dbReference>
<dbReference type="InterPro" id="IPR050699">
    <property type="entry name" value="RNA-DNA_Helicase"/>
</dbReference>
<dbReference type="InterPro" id="IPR001650">
    <property type="entry name" value="Helicase_C-like"/>
</dbReference>
<sequence length="153" mass="17506">MIMERNFQPVIVFSFSRRECEQHAMSMSKLDFNTQEEKDMVEHIFRNAILCLNEEDRELPAIELMLPLLQRGIAVHHSGLLPVIKELVELLFQEGLVKALFATETFAMGLNMPAKTVVFTAFKKWDGDSHRFIGSGEYIQVSKGLINACKTIF</sequence>
<accession>A0A0A0LKD4</accession>
<dbReference type="AlphaFoldDB" id="A0A0A0LKD4"/>
<feature type="domain" description="Helicase C-terminal" evidence="5">
    <location>
        <begin position="60"/>
        <end position="144"/>
    </location>
</feature>
<evidence type="ECO:0000256" key="1">
    <source>
        <dbReference type="ARBA" id="ARBA00022741"/>
    </source>
</evidence>
<dbReference type="GO" id="GO:0005524">
    <property type="term" value="F:ATP binding"/>
    <property type="evidence" value="ECO:0007669"/>
    <property type="project" value="UniProtKB-KW"/>
</dbReference>
<proteinExistence type="predicted"/>
<gene>
    <name evidence="6" type="ORF">Csa_2G068685</name>
</gene>
<keyword evidence="3" id="KW-0347">Helicase</keyword>
<protein>
    <recommendedName>
        <fullName evidence="5">Helicase C-terminal domain-containing protein</fullName>
    </recommendedName>
</protein>
<dbReference type="PANTHER" id="PTHR12131:SF7">
    <property type="entry name" value="EXOSOME RNA HELICASE MTR4"/>
    <property type="match status" value="1"/>
</dbReference>
<dbReference type="Gene3D" id="3.40.50.300">
    <property type="entry name" value="P-loop containing nucleotide triphosphate hydrolases"/>
    <property type="match status" value="1"/>
</dbReference>
<evidence type="ECO:0000313" key="7">
    <source>
        <dbReference type="Proteomes" id="UP000029981"/>
    </source>
</evidence>
<dbReference type="Gramene" id="KGN61197">
    <property type="protein sequence ID" value="KGN61197"/>
    <property type="gene ID" value="Csa_2G068685"/>
</dbReference>
<evidence type="ECO:0000313" key="6">
    <source>
        <dbReference type="EMBL" id="KGN61197.1"/>
    </source>
</evidence>
<keyword evidence="1" id="KW-0547">Nucleotide-binding</keyword>
<name>A0A0A0LKD4_CUCSA</name>
<organism evidence="6 7">
    <name type="scientific">Cucumis sativus</name>
    <name type="common">Cucumber</name>
    <dbReference type="NCBI Taxonomy" id="3659"/>
    <lineage>
        <taxon>Eukaryota</taxon>
        <taxon>Viridiplantae</taxon>
        <taxon>Streptophyta</taxon>
        <taxon>Embryophyta</taxon>
        <taxon>Tracheophyta</taxon>
        <taxon>Spermatophyta</taxon>
        <taxon>Magnoliopsida</taxon>
        <taxon>eudicotyledons</taxon>
        <taxon>Gunneridae</taxon>
        <taxon>Pentapetalae</taxon>
        <taxon>rosids</taxon>
        <taxon>fabids</taxon>
        <taxon>Cucurbitales</taxon>
        <taxon>Cucurbitaceae</taxon>
        <taxon>Benincaseae</taxon>
        <taxon>Cucumis</taxon>
    </lineage>
</organism>
<reference evidence="6 7" key="2">
    <citation type="journal article" date="2009" name="PLoS ONE">
        <title>An integrated genetic and cytogenetic map of the cucumber genome.</title>
        <authorList>
            <person name="Ren Y."/>
            <person name="Zhang Z."/>
            <person name="Liu J."/>
            <person name="Staub J.E."/>
            <person name="Han Y."/>
            <person name="Cheng Z."/>
            <person name="Li X."/>
            <person name="Lu J."/>
            <person name="Miao H."/>
            <person name="Kang H."/>
            <person name="Xie B."/>
            <person name="Gu X."/>
            <person name="Wang X."/>
            <person name="Du Y."/>
            <person name="Jin W."/>
            <person name="Huang S."/>
        </authorList>
    </citation>
    <scope>NUCLEOTIDE SEQUENCE [LARGE SCALE GENOMIC DNA]</scope>
    <source>
        <strain evidence="7">cv. 9930</strain>
    </source>
</reference>
<reference evidence="6 7" key="1">
    <citation type="journal article" date="2009" name="Nat. Genet.">
        <title>The genome of the cucumber, Cucumis sativus L.</title>
        <authorList>
            <person name="Huang S."/>
            <person name="Li R."/>
            <person name="Zhang Z."/>
            <person name="Li L."/>
            <person name="Gu X."/>
            <person name="Fan W."/>
            <person name="Lucas W.J."/>
            <person name="Wang X."/>
            <person name="Xie B."/>
            <person name="Ni P."/>
            <person name="Ren Y."/>
            <person name="Zhu H."/>
            <person name="Li J."/>
            <person name="Lin K."/>
            <person name="Jin W."/>
            <person name="Fei Z."/>
            <person name="Li G."/>
            <person name="Staub J."/>
            <person name="Kilian A."/>
            <person name="van der Vossen E.A."/>
            <person name="Wu Y."/>
            <person name="Guo J."/>
            <person name="He J."/>
            <person name="Jia Z."/>
            <person name="Ren Y."/>
            <person name="Tian G."/>
            <person name="Lu Y."/>
            <person name="Ruan J."/>
            <person name="Qian W."/>
            <person name="Wang M."/>
            <person name="Huang Q."/>
            <person name="Li B."/>
            <person name="Xuan Z."/>
            <person name="Cao J."/>
            <person name="Asan"/>
            <person name="Wu Z."/>
            <person name="Zhang J."/>
            <person name="Cai Q."/>
            <person name="Bai Y."/>
            <person name="Zhao B."/>
            <person name="Han Y."/>
            <person name="Li Y."/>
            <person name="Li X."/>
            <person name="Wang S."/>
            <person name="Shi Q."/>
            <person name="Liu S."/>
            <person name="Cho W.K."/>
            <person name="Kim J.Y."/>
            <person name="Xu Y."/>
            <person name="Heller-Uszynska K."/>
            <person name="Miao H."/>
            <person name="Cheng Z."/>
            <person name="Zhang S."/>
            <person name="Wu J."/>
            <person name="Yang Y."/>
            <person name="Kang H."/>
            <person name="Li M."/>
            <person name="Liang H."/>
            <person name="Ren X."/>
            <person name="Shi Z."/>
            <person name="Wen M."/>
            <person name="Jian M."/>
            <person name="Yang H."/>
            <person name="Zhang G."/>
            <person name="Yang Z."/>
            <person name="Chen R."/>
            <person name="Liu S."/>
            <person name="Li J."/>
            <person name="Ma L."/>
            <person name="Liu H."/>
            <person name="Zhou Y."/>
            <person name="Zhao J."/>
            <person name="Fang X."/>
            <person name="Li G."/>
            <person name="Fang L."/>
            <person name="Li Y."/>
            <person name="Liu D."/>
            <person name="Zheng H."/>
            <person name="Zhang Y."/>
            <person name="Qin N."/>
            <person name="Li Z."/>
            <person name="Yang G."/>
            <person name="Yang S."/>
            <person name="Bolund L."/>
            <person name="Kristiansen K."/>
            <person name="Zheng H."/>
            <person name="Li S."/>
            <person name="Zhang X."/>
            <person name="Yang H."/>
            <person name="Wang J."/>
            <person name="Sun R."/>
            <person name="Zhang B."/>
            <person name="Jiang S."/>
            <person name="Wang J."/>
            <person name="Du Y."/>
            <person name="Li S."/>
        </authorList>
    </citation>
    <scope>NUCLEOTIDE SEQUENCE [LARGE SCALE GENOMIC DNA]</scope>
    <source>
        <strain evidence="7">cv. 9930</strain>
    </source>
</reference>
<dbReference type="InterPro" id="IPR027417">
    <property type="entry name" value="P-loop_NTPase"/>
</dbReference>
<dbReference type="PANTHER" id="PTHR12131">
    <property type="entry name" value="ATP-DEPENDENT RNA AND DNA HELICASE"/>
    <property type="match status" value="1"/>
</dbReference>
<dbReference type="Proteomes" id="UP000029981">
    <property type="component" value="Chromosome 2"/>
</dbReference>
<evidence type="ECO:0000256" key="4">
    <source>
        <dbReference type="ARBA" id="ARBA00022840"/>
    </source>
</evidence>
<dbReference type="SMART" id="SM00490">
    <property type="entry name" value="HELICc"/>
    <property type="match status" value="1"/>
</dbReference>
<reference evidence="6 7" key="3">
    <citation type="journal article" date="2010" name="BMC Genomics">
        <title>Transcriptome sequencing and comparative analysis of cucumber flowers with different sex types.</title>
        <authorList>
            <person name="Guo S."/>
            <person name="Zheng Y."/>
            <person name="Joung J.G."/>
            <person name="Liu S."/>
            <person name="Zhang Z."/>
            <person name="Crasta O.R."/>
            <person name="Sobral B.W."/>
            <person name="Xu Y."/>
            <person name="Huang S."/>
            <person name="Fei Z."/>
        </authorList>
    </citation>
    <scope>NUCLEOTIDE SEQUENCE [LARGE SCALE GENOMIC DNA]</scope>
    <source>
        <strain evidence="7">cv. 9930</strain>
    </source>
</reference>
<evidence type="ECO:0000256" key="2">
    <source>
        <dbReference type="ARBA" id="ARBA00022801"/>
    </source>
</evidence>
<keyword evidence="7" id="KW-1185">Reference proteome</keyword>
<reference evidence="6 7" key="4">
    <citation type="journal article" date="2011" name="BMC Genomics">
        <title>RNA-Seq improves annotation of protein-coding genes in the cucumber genome.</title>
        <authorList>
            <person name="Li Z."/>
            <person name="Zhang Z."/>
            <person name="Yan P."/>
            <person name="Huang S."/>
            <person name="Fei Z."/>
            <person name="Lin K."/>
        </authorList>
    </citation>
    <scope>NUCLEOTIDE SEQUENCE [LARGE SCALE GENOMIC DNA]</scope>
    <source>
        <strain evidence="7">cv. 9930</strain>
    </source>
</reference>
<dbReference type="GO" id="GO:0004386">
    <property type="term" value="F:helicase activity"/>
    <property type="evidence" value="ECO:0007669"/>
    <property type="project" value="UniProtKB-KW"/>
</dbReference>
<dbReference type="STRING" id="3659.A0A0A0LKD4"/>